<dbReference type="PROSITE" id="PS51257">
    <property type="entry name" value="PROKAR_LIPOPROTEIN"/>
    <property type="match status" value="1"/>
</dbReference>
<dbReference type="EMBL" id="WFLM01000007">
    <property type="protein sequence ID" value="KAB8036262.1"/>
    <property type="molecule type" value="Genomic_DNA"/>
</dbReference>
<evidence type="ECO:0000256" key="1">
    <source>
        <dbReference type="ARBA" id="ARBA00023239"/>
    </source>
</evidence>
<keyword evidence="3" id="KW-0449">Lipoprotein</keyword>
<proteinExistence type="inferred from homology"/>
<dbReference type="Gene3D" id="2.40.40.10">
    <property type="entry name" value="RlpA-like domain"/>
    <property type="match status" value="1"/>
</dbReference>
<comment type="caution">
    <text evidence="6">The sequence shown here is derived from an EMBL/GenBank/DDBJ whole genome shotgun (WGS) entry which is preliminary data.</text>
</comment>
<gene>
    <name evidence="3" type="primary">rlpA</name>
    <name evidence="6" type="ORF">GCL60_15880</name>
</gene>
<dbReference type="AlphaFoldDB" id="A0A6N6VU68"/>
<dbReference type="OrthoDB" id="9779128at2"/>
<dbReference type="GO" id="GO:0008932">
    <property type="term" value="F:lytic endotransglycosylase activity"/>
    <property type="evidence" value="ECO:0007669"/>
    <property type="project" value="UniProtKB-UniRule"/>
</dbReference>
<dbReference type="PANTHER" id="PTHR34183:SF1">
    <property type="entry name" value="ENDOLYTIC PEPTIDOGLYCAN TRANSGLYCOSYLASE RLPA"/>
    <property type="match status" value="1"/>
</dbReference>
<protein>
    <recommendedName>
        <fullName evidence="3">Probable endolytic peptidoglycan transglycosylase RlpA</fullName>
        <ecNumber evidence="3">4.2.2.-</ecNumber>
    </recommendedName>
</protein>
<dbReference type="InterPro" id="IPR009009">
    <property type="entry name" value="RlpA-like_DPBB"/>
</dbReference>
<dbReference type="GO" id="GO:0071555">
    <property type="term" value="P:cell wall organization"/>
    <property type="evidence" value="ECO:0007669"/>
    <property type="project" value="UniProtKB-KW"/>
</dbReference>
<dbReference type="EC" id="4.2.2.-" evidence="3"/>
<dbReference type="GO" id="GO:0000270">
    <property type="term" value="P:peptidoglycan metabolic process"/>
    <property type="evidence" value="ECO:0007669"/>
    <property type="project" value="UniProtKB-UniRule"/>
</dbReference>
<dbReference type="Proteomes" id="UP000437748">
    <property type="component" value="Unassembled WGS sequence"/>
</dbReference>
<sequence length="135" mass="15091">MRILKISVKIVLLFFVFVGCTTTKKDKSTNSKIFSNYSFYQRGLASFYDYKWAGRKTASGDKFDPNKLTAASKTLPFKSIVMVKDVRTGKSVFVEINDRGPYVEDRVIDLSAAAAKKLGITKKGIAKVDIYIVSN</sequence>
<evidence type="ECO:0000259" key="5">
    <source>
        <dbReference type="Pfam" id="PF03330"/>
    </source>
</evidence>
<keyword evidence="3" id="KW-0472">Membrane</keyword>
<dbReference type="PANTHER" id="PTHR34183">
    <property type="entry name" value="ENDOLYTIC PEPTIDOGLYCAN TRANSGLYCOSYLASE RLPA"/>
    <property type="match status" value="1"/>
</dbReference>
<feature type="domain" description="RlpA-like protein double-psi beta-barrel" evidence="5">
    <location>
        <begin position="42"/>
        <end position="129"/>
    </location>
</feature>
<keyword evidence="3" id="KW-0564">Palmitate</keyword>
<accession>A0A6N6VU68</accession>
<dbReference type="CDD" id="cd22268">
    <property type="entry name" value="DPBB_RlpA-like"/>
    <property type="match status" value="1"/>
</dbReference>
<evidence type="ECO:0000256" key="3">
    <source>
        <dbReference type="HAMAP-Rule" id="MF_02071"/>
    </source>
</evidence>
<organism evidence="6 7">
    <name type="scientific">Silvanigrella paludirubra</name>
    <dbReference type="NCBI Taxonomy" id="2499159"/>
    <lineage>
        <taxon>Bacteria</taxon>
        <taxon>Pseudomonadati</taxon>
        <taxon>Bdellovibrionota</taxon>
        <taxon>Oligoflexia</taxon>
        <taxon>Silvanigrellales</taxon>
        <taxon>Silvanigrellaceae</taxon>
        <taxon>Silvanigrella</taxon>
    </lineage>
</organism>
<comment type="function">
    <text evidence="3">Lytic transglycosylase with a strong preference for naked glycan strands that lack stem peptides.</text>
</comment>
<comment type="similarity">
    <text evidence="3 4">Belongs to the RlpA family.</text>
</comment>
<reference evidence="6 7" key="1">
    <citation type="submission" date="2019-10" db="EMBL/GenBank/DDBJ databases">
        <title>New species of Slilvanegrellaceae.</title>
        <authorList>
            <person name="Pitt A."/>
            <person name="Hahn M.W."/>
        </authorList>
    </citation>
    <scope>NUCLEOTIDE SEQUENCE [LARGE SCALE GENOMIC DNA]</scope>
    <source>
        <strain evidence="6 7">SP-Ram-0.45-NSY-1</strain>
    </source>
</reference>
<dbReference type="InterPro" id="IPR034718">
    <property type="entry name" value="RlpA"/>
</dbReference>
<keyword evidence="3" id="KW-1003">Cell membrane</keyword>
<dbReference type="InterPro" id="IPR036908">
    <property type="entry name" value="RlpA-like_sf"/>
</dbReference>
<dbReference type="NCBIfam" id="TIGR00413">
    <property type="entry name" value="rlpA"/>
    <property type="match status" value="1"/>
</dbReference>
<dbReference type="Pfam" id="PF03330">
    <property type="entry name" value="DPBB_1"/>
    <property type="match status" value="1"/>
</dbReference>
<evidence type="ECO:0000256" key="2">
    <source>
        <dbReference type="ARBA" id="ARBA00023316"/>
    </source>
</evidence>
<evidence type="ECO:0000313" key="7">
    <source>
        <dbReference type="Proteomes" id="UP000437748"/>
    </source>
</evidence>
<comment type="subcellular location">
    <subcellularLocation>
        <location evidence="3">Cell membrane</location>
        <topology evidence="3">Lipid-anchor</topology>
    </subcellularLocation>
</comment>
<dbReference type="SUPFAM" id="SSF50685">
    <property type="entry name" value="Barwin-like endoglucanases"/>
    <property type="match status" value="1"/>
</dbReference>
<evidence type="ECO:0000256" key="4">
    <source>
        <dbReference type="RuleBase" id="RU003495"/>
    </source>
</evidence>
<keyword evidence="7" id="KW-1185">Reference proteome</keyword>
<keyword evidence="2 3" id="KW-0961">Cell wall biogenesis/degradation</keyword>
<dbReference type="RefSeq" id="WP_153421731.1">
    <property type="nucleotide sequence ID" value="NZ_WFLM01000007.1"/>
</dbReference>
<evidence type="ECO:0000313" key="6">
    <source>
        <dbReference type="EMBL" id="KAB8036262.1"/>
    </source>
</evidence>
<dbReference type="InterPro" id="IPR012997">
    <property type="entry name" value="RplA"/>
</dbReference>
<dbReference type="HAMAP" id="MF_02071">
    <property type="entry name" value="RlpA"/>
    <property type="match status" value="1"/>
</dbReference>
<name>A0A6N6VU68_9BACT</name>
<dbReference type="GO" id="GO:0005886">
    <property type="term" value="C:plasma membrane"/>
    <property type="evidence" value="ECO:0007669"/>
    <property type="project" value="UniProtKB-SubCell"/>
</dbReference>
<keyword evidence="1 3" id="KW-0456">Lyase</keyword>